<name>A0AA40WZL1_9GAMM</name>
<dbReference type="GO" id="GO:0004553">
    <property type="term" value="F:hydrolase activity, hydrolyzing O-glycosyl compounds"/>
    <property type="evidence" value="ECO:0007669"/>
    <property type="project" value="InterPro"/>
</dbReference>
<reference evidence="5" key="4">
    <citation type="submission" date="2022-09" db="EMBL/GenBank/DDBJ databases">
        <title>Rouxiella aceris sp. nov., isolated from tree sap and emended description of the genus Rhouxiella.</title>
        <authorList>
            <person name="Kim I.S."/>
        </authorList>
    </citation>
    <scope>NUCLEOTIDE SEQUENCE</scope>
    <source>
        <strain evidence="5">SAP-2</strain>
    </source>
</reference>
<dbReference type="InterPro" id="IPR013783">
    <property type="entry name" value="Ig-like_fold"/>
</dbReference>
<evidence type="ECO:0000313" key="8">
    <source>
        <dbReference type="Proteomes" id="UP000705283"/>
    </source>
</evidence>
<feature type="domain" description="Chitin-binding type-3" evidence="4">
    <location>
        <begin position="777"/>
        <end position="823"/>
    </location>
</feature>
<dbReference type="EMBL" id="MRWD01000032">
    <property type="protein sequence ID" value="ORJ20616.1"/>
    <property type="molecule type" value="Genomic_DNA"/>
</dbReference>
<dbReference type="Gene3D" id="2.10.10.20">
    <property type="entry name" value="Carbohydrate-binding module superfamily 5/12"/>
    <property type="match status" value="1"/>
</dbReference>
<keyword evidence="7" id="KW-1185">Reference proteome</keyword>
<reference evidence="6 7" key="2">
    <citation type="journal article" date="2017" name="Int. J. Syst. Evol. Microbiol.">
        <title>Rouxiella badensis sp. nov. and Rouxiella silvae sp. nov. isolated from peat bog soil in Germany and emendation of the genus description.</title>
        <authorList>
            <person name="Le Fleche-Mateos A."/>
            <person name="Kugler J.H."/>
            <person name="Hansen S.H."/>
            <person name="Syldatk C."/>
            <person name="Hausmann R."/>
            <person name="Lomprez F."/>
            <person name="Vandenbogaert M."/>
            <person name="Manuguerra J.C."/>
            <person name="Grimont P.A."/>
        </authorList>
    </citation>
    <scope>NUCLEOTIDE SEQUENCE [LARGE SCALE GENOMIC DNA]</scope>
    <source>
        <strain evidence="6 7">213</strain>
    </source>
</reference>
<evidence type="ECO:0000313" key="6">
    <source>
        <dbReference type="EMBL" id="ORJ20616.1"/>
    </source>
</evidence>
<comment type="caution">
    <text evidence="5">The sequence shown here is derived from an EMBL/GenBank/DDBJ whole genome shotgun (WGS) entry which is preliminary data.</text>
</comment>
<dbReference type="InterPro" id="IPR035986">
    <property type="entry name" value="PKD_dom_sf"/>
</dbReference>
<dbReference type="SUPFAM" id="SSF49299">
    <property type="entry name" value="PKD domain"/>
    <property type="match status" value="1"/>
</dbReference>
<dbReference type="GO" id="GO:0005576">
    <property type="term" value="C:extracellular region"/>
    <property type="evidence" value="ECO:0007669"/>
    <property type="project" value="InterPro"/>
</dbReference>
<evidence type="ECO:0000259" key="4">
    <source>
        <dbReference type="SMART" id="SM00495"/>
    </source>
</evidence>
<accession>A0AA40WZL1</accession>
<reference evidence="5" key="3">
    <citation type="submission" date="2020-11" db="EMBL/GenBank/DDBJ databases">
        <authorList>
            <person name="Lee S.D."/>
        </authorList>
    </citation>
    <scope>NUCLEOTIDE SEQUENCE</scope>
    <source>
        <strain evidence="5">SAP-2</strain>
    </source>
</reference>
<proteinExistence type="predicted"/>
<keyword evidence="3" id="KW-0732">Signal</keyword>
<dbReference type="SUPFAM" id="SSF51055">
    <property type="entry name" value="Carbohydrate binding domain"/>
    <property type="match status" value="1"/>
</dbReference>
<dbReference type="InterPro" id="IPR036573">
    <property type="entry name" value="CBM_sf_5/12"/>
</dbReference>
<dbReference type="Gene3D" id="2.60.120.380">
    <property type="match status" value="1"/>
</dbReference>
<feature type="chain" id="PRO_5041440533" description="Chitin-binding type-3 domain-containing protein" evidence="3">
    <location>
        <begin position="24"/>
        <end position="833"/>
    </location>
</feature>
<dbReference type="Proteomes" id="UP000192722">
    <property type="component" value="Unassembled WGS sequence"/>
</dbReference>
<dbReference type="AlphaFoldDB" id="A0AA40WZL1"/>
<dbReference type="RefSeq" id="WP_084983377.1">
    <property type="nucleotide sequence ID" value="NZ_CBCSCF010000020.1"/>
</dbReference>
<organism evidence="5 8">
    <name type="scientific">Rouxiella silvae</name>
    <dbReference type="NCBI Taxonomy" id="1646373"/>
    <lineage>
        <taxon>Bacteria</taxon>
        <taxon>Pseudomonadati</taxon>
        <taxon>Pseudomonadota</taxon>
        <taxon>Gammaproteobacteria</taxon>
        <taxon>Enterobacterales</taxon>
        <taxon>Yersiniaceae</taxon>
        <taxon>Rouxiella</taxon>
    </lineage>
</organism>
<evidence type="ECO:0000256" key="1">
    <source>
        <dbReference type="ARBA" id="ARBA00022801"/>
    </source>
</evidence>
<dbReference type="Pfam" id="PF22352">
    <property type="entry name" value="K319L-like_PKD"/>
    <property type="match status" value="1"/>
</dbReference>
<dbReference type="Gene3D" id="2.60.40.10">
    <property type="entry name" value="Immunoglobulins"/>
    <property type="match status" value="1"/>
</dbReference>
<evidence type="ECO:0000313" key="7">
    <source>
        <dbReference type="Proteomes" id="UP000192722"/>
    </source>
</evidence>
<dbReference type="GO" id="GO:0005975">
    <property type="term" value="P:carbohydrate metabolic process"/>
    <property type="evidence" value="ECO:0007669"/>
    <property type="project" value="InterPro"/>
</dbReference>
<keyword evidence="1" id="KW-0378">Hydrolase</keyword>
<feature type="signal peptide" evidence="3">
    <location>
        <begin position="1"/>
        <end position="23"/>
    </location>
</feature>
<evidence type="ECO:0000313" key="5">
    <source>
        <dbReference type="EMBL" id="MBF6636011.1"/>
    </source>
</evidence>
<dbReference type="SUPFAM" id="SSF55486">
    <property type="entry name" value="Metalloproteases ('zincins'), catalytic domain"/>
    <property type="match status" value="1"/>
</dbReference>
<dbReference type="Gene3D" id="2.60.120.260">
    <property type="entry name" value="Galactose-binding domain-like"/>
    <property type="match status" value="1"/>
</dbReference>
<dbReference type="CDD" id="cd12215">
    <property type="entry name" value="ChiC_BD"/>
    <property type="match status" value="1"/>
</dbReference>
<sequence>MKKHYGLTLAALAVIASFNTANADDLSDKTAAFMLPNIQAPMSSSSERETGQFLKLSALLRDTDSVSVTELSASSTATMVRDTKYKDAAVYTGKMPSLSRSAGSTDMVLVVREDKSFLAMYPDQHKIIYSTPAGEQTQITFKKPIFSQEDTLIPATQGDALQTLARDGSSLYQGDIDKDGYIVIDVLAGFSKAAAKTIIDPEAFALAQLTTVNQALKNSRIEKIRVRLVGTQIIDQDYSITGGTLSQINKLFSQGMSEYGPDLVAAFFEGNNDDTAIGWAYVNGRYSINALYASTSLRHELSHNIGGSHCWSGSGDNHGWDNDKTQTIQCGNDIGYFSNPDLQDNYGLPIGDKNKANMARVWRDNAAKISGYNPAVIPFDHEKSLMLAEQSVKLNKSNNYLHRIELNVPANTHRLAVSAVPGPQHEETSKFSLYLSKGSWPSANDYDYKGREAWNTSLGVTKPAAGKWHLAVASKNTAIDDIIVRVQAFTESGEEIVPDEVSTSLQNAGAETGNLSGWKLTQGQFRVVTSQDGILPAKGKYFFTARINNSAANNATHDQISQSIALDKSLVSQGNHVAKLQFKSNGFGDGDYGTVYLIAKNAAGATLKTAQVNTQGLYKRWLDNTVSVDLPAQATLLEVQVQATKKAGATSDVHFDDFILNIEKKSNDGDDNQPENHAPTAVAKATPAEITGSGSVILSAVGSSDPDGDSLKYQWRQISSGPQITLKNAQTIQATASFPAVEKQTTYRFNVTVTDSHGASATSETQVTQKPAATAANPQWISSTTYPKPCVKVSYQGKQWMNGWWTVGNVPGVDGTWGVWREIGDKNMHASCK</sequence>
<protein>
    <recommendedName>
        <fullName evidence="4">Chitin-binding type-3 domain-containing protein</fullName>
    </recommendedName>
</protein>
<dbReference type="EMBL" id="JADMKS010000002">
    <property type="protein sequence ID" value="MBF6636011.1"/>
    <property type="molecule type" value="Genomic_DNA"/>
</dbReference>
<evidence type="ECO:0000256" key="2">
    <source>
        <dbReference type="SAM" id="MobiDB-lite"/>
    </source>
</evidence>
<reference evidence="6" key="1">
    <citation type="submission" date="2016-12" db="EMBL/GenBank/DDBJ databases">
        <authorList>
            <person name="Le Fleche-Mateos A."/>
        </authorList>
    </citation>
    <scope>NUCLEOTIDE SEQUENCE</scope>
    <source>
        <strain evidence="6">213</strain>
    </source>
</reference>
<dbReference type="InterPro" id="IPR003610">
    <property type="entry name" value="CBM5/12"/>
</dbReference>
<dbReference type="SMART" id="SM00495">
    <property type="entry name" value="ChtBD3"/>
    <property type="match status" value="1"/>
</dbReference>
<evidence type="ECO:0000256" key="3">
    <source>
        <dbReference type="SAM" id="SignalP"/>
    </source>
</evidence>
<feature type="region of interest" description="Disordered" evidence="2">
    <location>
        <begin position="665"/>
        <end position="686"/>
    </location>
</feature>
<gene>
    <name evidence="6" type="ORF">BS639_13875</name>
    <name evidence="5" type="ORF">ITX54_04950</name>
</gene>
<dbReference type="GO" id="GO:0030246">
    <property type="term" value="F:carbohydrate binding"/>
    <property type="evidence" value="ECO:0007669"/>
    <property type="project" value="InterPro"/>
</dbReference>
<dbReference type="Proteomes" id="UP000705283">
    <property type="component" value="Unassembled WGS sequence"/>
</dbReference>